<sequence>MLAKVLQKVESTDAGVKEMKSDFSSMSQLVDSHTTSIKQIEKQLGQLSASLNQRKNGSLPSDTIQNPNKDGHCIAIATMTGKILTDPISTSTKHEQVLEQAGRDEDEAEHVDDLDDAHPIAQPTRGKEKEDLVTKKIVVSIDLTDNVRHCSAIATRFVVHKKEDPGAFTIPCTIGSIEFAKVLYDLRANKNLMPLAMYKQLGLGVPKPTAMRLMITDRSVKRHVGILCDVLVKVDTFIFSADFMILDCEVDFKVPIILGRPFMATGRALVDVERGEMKFRLNKEEVKFNICMSIKQPMT</sequence>
<evidence type="ECO:0000313" key="2">
    <source>
        <dbReference type="EMBL" id="KAK4709685.1"/>
    </source>
</evidence>
<feature type="region of interest" description="Disordered" evidence="1">
    <location>
        <begin position="90"/>
        <end position="128"/>
    </location>
</feature>
<feature type="compositionally biased region" description="Basic and acidic residues" evidence="1">
    <location>
        <begin position="92"/>
        <end position="103"/>
    </location>
</feature>
<accession>A0AAV9KAZ7</accession>
<dbReference type="AlphaFoldDB" id="A0AAV9KAZ7"/>
<dbReference type="InterPro" id="IPR021109">
    <property type="entry name" value="Peptidase_aspartic_dom_sf"/>
</dbReference>
<dbReference type="EMBL" id="JAWPEI010000011">
    <property type="protein sequence ID" value="KAK4709685.1"/>
    <property type="molecule type" value="Genomic_DNA"/>
</dbReference>
<comment type="caution">
    <text evidence="2">The sequence shown here is derived from an EMBL/GenBank/DDBJ whole genome shotgun (WGS) entry which is preliminary data.</text>
</comment>
<name>A0AAV9KAZ7_9SOLN</name>
<keyword evidence="3" id="KW-1185">Reference proteome</keyword>
<proteinExistence type="predicted"/>
<reference evidence="2 3" key="1">
    <citation type="submission" date="2023-10" db="EMBL/GenBank/DDBJ databases">
        <title>Genome-Wide Identification Analysis in wild type Solanum Pinnatisectum Reveals Some Genes Defensing Phytophthora Infestans.</title>
        <authorList>
            <person name="Sun C."/>
        </authorList>
    </citation>
    <scope>NUCLEOTIDE SEQUENCE [LARGE SCALE GENOMIC DNA]</scope>
    <source>
        <strain evidence="2">LQN</strain>
        <tissue evidence="2">Leaf</tissue>
    </source>
</reference>
<dbReference type="PANTHER" id="PTHR33067:SF9">
    <property type="entry name" value="RNA-DIRECTED DNA POLYMERASE"/>
    <property type="match status" value="1"/>
</dbReference>
<protein>
    <submittedName>
        <fullName evidence="2">Uncharacterized protein</fullName>
    </submittedName>
</protein>
<evidence type="ECO:0000313" key="3">
    <source>
        <dbReference type="Proteomes" id="UP001311915"/>
    </source>
</evidence>
<organism evidence="2 3">
    <name type="scientific">Solanum pinnatisectum</name>
    <name type="common">tansyleaf nightshade</name>
    <dbReference type="NCBI Taxonomy" id="50273"/>
    <lineage>
        <taxon>Eukaryota</taxon>
        <taxon>Viridiplantae</taxon>
        <taxon>Streptophyta</taxon>
        <taxon>Embryophyta</taxon>
        <taxon>Tracheophyta</taxon>
        <taxon>Spermatophyta</taxon>
        <taxon>Magnoliopsida</taxon>
        <taxon>eudicotyledons</taxon>
        <taxon>Gunneridae</taxon>
        <taxon>Pentapetalae</taxon>
        <taxon>asterids</taxon>
        <taxon>lamiids</taxon>
        <taxon>Solanales</taxon>
        <taxon>Solanaceae</taxon>
        <taxon>Solanoideae</taxon>
        <taxon>Solaneae</taxon>
        <taxon>Solanum</taxon>
    </lineage>
</organism>
<evidence type="ECO:0000256" key="1">
    <source>
        <dbReference type="SAM" id="MobiDB-lite"/>
    </source>
</evidence>
<dbReference type="PANTHER" id="PTHR33067">
    <property type="entry name" value="RNA-DIRECTED DNA POLYMERASE-RELATED"/>
    <property type="match status" value="1"/>
</dbReference>
<dbReference type="Proteomes" id="UP001311915">
    <property type="component" value="Unassembled WGS sequence"/>
</dbReference>
<feature type="compositionally biased region" description="Acidic residues" evidence="1">
    <location>
        <begin position="104"/>
        <end position="115"/>
    </location>
</feature>
<dbReference type="CDD" id="cd00303">
    <property type="entry name" value="retropepsin_like"/>
    <property type="match status" value="1"/>
</dbReference>
<gene>
    <name evidence="2" type="ORF">R3W88_004198</name>
</gene>
<dbReference type="Gene3D" id="2.40.70.10">
    <property type="entry name" value="Acid Proteases"/>
    <property type="match status" value="1"/>
</dbReference>